<keyword evidence="5" id="KW-1185">Reference proteome</keyword>
<evidence type="ECO:0000313" key="4">
    <source>
        <dbReference type="EMBL" id="MCW2309963.1"/>
    </source>
</evidence>
<evidence type="ECO:0000256" key="1">
    <source>
        <dbReference type="ARBA" id="ARBA00022729"/>
    </source>
</evidence>
<protein>
    <submittedName>
        <fullName evidence="4">Polysaccharide export outer membrane protein</fullName>
    </submittedName>
</protein>
<accession>A0ABT3HHT5</accession>
<dbReference type="PANTHER" id="PTHR33619:SF3">
    <property type="entry name" value="POLYSACCHARIDE EXPORT PROTEIN GFCE-RELATED"/>
    <property type="match status" value="1"/>
</dbReference>
<dbReference type="InterPro" id="IPR049712">
    <property type="entry name" value="Poly_export"/>
</dbReference>
<gene>
    <name evidence="4" type="ORF">M2319_004327</name>
</gene>
<reference evidence="5" key="1">
    <citation type="submission" date="2023-07" db="EMBL/GenBank/DDBJ databases">
        <title>Genome sequencing of Purple Non-Sulfur Bacteria from various extreme environments.</title>
        <authorList>
            <person name="Mayer M."/>
        </authorList>
    </citation>
    <scope>NUCLEOTIDE SEQUENCE [LARGE SCALE GENOMIC DNA]</scope>
    <source>
        <strain evidence="5">DSM 17935</strain>
    </source>
</reference>
<proteinExistence type="predicted"/>
<dbReference type="EMBL" id="JAOQNS010000016">
    <property type="protein sequence ID" value="MCW2309963.1"/>
    <property type="molecule type" value="Genomic_DNA"/>
</dbReference>
<evidence type="ECO:0000313" key="5">
    <source>
        <dbReference type="Proteomes" id="UP001209755"/>
    </source>
</evidence>
<comment type="caution">
    <text evidence="4">The sequence shown here is derived from an EMBL/GenBank/DDBJ whole genome shotgun (WGS) entry which is preliminary data.</text>
</comment>
<dbReference type="Pfam" id="PF10531">
    <property type="entry name" value="SLBB"/>
    <property type="match status" value="1"/>
</dbReference>
<dbReference type="Gene3D" id="3.10.560.10">
    <property type="entry name" value="Outer membrane lipoprotein wza domain like"/>
    <property type="match status" value="1"/>
</dbReference>
<dbReference type="PROSITE" id="PS51257">
    <property type="entry name" value="PROKAR_LIPOPROTEIN"/>
    <property type="match status" value="1"/>
</dbReference>
<feature type="domain" description="Soluble ligand binding" evidence="3">
    <location>
        <begin position="114"/>
        <end position="163"/>
    </location>
</feature>
<dbReference type="RefSeq" id="WP_264603538.1">
    <property type="nucleotide sequence ID" value="NZ_JAOQNS010000016.1"/>
</dbReference>
<dbReference type="Gene3D" id="3.30.1950.10">
    <property type="entry name" value="wza like domain"/>
    <property type="match status" value="1"/>
</dbReference>
<dbReference type="Proteomes" id="UP001209755">
    <property type="component" value="Unassembled WGS sequence"/>
</dbReference>
<keyword evidence="1" id="KW-0732">Signal</keyword>
<dbReference type="InterPro" id="IPR019554">
    <property type="entry name" value="Soluble_ligand-bd"/>
</dbReference>
<feature type="domain" description="Polysaccharide export protein N-terminal" evidence="2">
    <location>
        <begin position="35"/>
        <end position="108"/>
    </location>
</feature>
<dbReference type="PANTHER" id="PTHR33619">
    <property type="entry name" value="POLYSACCHARIDE EXPORT PROTEIN GFCE-RELATED"/>
    <property type="match status" value="1"/>
</dbReference>
<evidence type="ECO:0000259" key="2">
    <source>
        <dbReference type="Pfam" id="PF02563"/>
    </source>
</evidence>
<dbReference type="InterPro" id="IPR003715">
    <property type="entry name" value="Poly_export_N"/>
</dbReference>
<dbReference type="Pfam" id="PF02563">
    <property type="entry name" value="Poly_export"/>
    <property type="match status" value="1"/>
</dbReference>
<sequence>MTRVLRFILIAGLAALVVSCTGYRRPPTAFHQVLTEPYQLDSGDKLRLVVFGQTDISSTYTVDQSGHISVPLIGAVAARGRTTGEVEKAIATKLRAGYIRNPDVSVEIEQYRPFFIMGEVRTPGQYPYVAGLTAQTAVAIAGGFSARGYQKSVDITRQINGKVLTGRVPITDPIRPGDTIYIRERLF</sequence>
<organism evidence="4 5">
    <name type="scientific">Rhodobium gokarnense</name>
    <dbReference type="NCBI Taxonomy" id="364296"/>
    <lineage>
        <taxon>Bacteria</taxon>
        <taxon>Pseudomonadati</taxon>
        <taxon>Pseudomonadota</taxon>
        <taxon>Alphaproteobacteria</taxon>
        <taxon>Hyphomicrobiales</taxon>
        <taxon>Rhodobiaceae</taxon>
        <taxon>Rhodobium</taxon>
    </lineage>
</organism>
<evidence type="ECO:0000259" key="3">
    <source>
        <dbReference type="Pfam" id="PF10531"/>
    </source>
</evidence>
<name>A0ABT3HHT5_9HYPH</name>